<dbReference type="OrthoDB" id="5519at10239"/>
<protein>
    <recommendedName>
        <fullName evidence="3">Calcineurin-like phosphoesterase domain-containing protein</fullName>
    </recommendedName>
</protein>
<accession>A0A2L0V0T7</accession>
<sequence>MLRVIGDRHGKDEKYREVINVNHPTIQVGDFGVGFGDIPPMDKKDRFIRGNHDDPAKCKEHPNWIPDGHFENGMFFIGGARSTDIHMRTKDVDWWEDEELSNIELYDIGGKYIDTKPSYMFTHDAPIEAQAYLLGYFDHRHTRTQQTLQALFEEHQPKVWFFGHYHKSFDYIINGTRFICLNELEYIDIELN</sequence>
<dbReference type="Proteomes" id="UP000223025">
    <property type="component" value="Segment"/>
</dbReference>
<dbReference type="KEGG" id="vg:40088629"/>
<evidence type="ECO:0008006" key="3">
    <source>
        <dbReference type="Google" id="ProtNLM"/>
    </source>
</evidence>
<dbReference type="Gene3D" id="3.60.21.10">
    <property type="match status" value="1"/>
</dbReference>
<proteinExistence type="predicted"/>
<dbReference type="SUPFAM" id="SSF56300">
    <property type="entry name" value="Metallo-dependent phosphatases"/>
    <property type="match status" value="1"/>
</dbReference>
<dbReference type="RefSeq" id="YP_009612291.1">
    <property type="nucleotide sequence ID" value="NC_042013.1"/>
</dbReference>
<dbReference type="EMBL" id="MF403008">
    <property type="protein sequence ID" value="AUZ95385.1"/>
    <property type="molecule type" value="Genomic_DNA"/>
</dbReference>
<evidence type="ECO:0000313" key="1">
    <source>
        <dbReference type="EMBL" id="AUZ95385.1"/>
    </source>
</evidence>
<dbReference type="InterPro" id="IPR029052">
    <property type="entry name" value="Metallo-depent_PP-like"/>
</dbReference>
<dbReference type="GeneID" id="40088629"/>
<keyword evidence="2" id="KW-1185">Reference proteome</keyword>
<reference evidence="1 2" key="1">
    <citation type="submission" date="2017-06" db="EMBL/GenBank/DDBJ databases">
        <authorList>
            <person name="Kim H.J."/>
            <person name="Triplett B.A."/>
        </authorList>
    </citation>
    <scope>NUCLEOTIDE SEQUENCE [LARGE SCALE GENOMIC DNA]</scope>
</reference>
<organism evidence="1 2">
    <name type="scientific">Agrobacterium phage Atu_ph07</name>
    <dbReference type="NCBI Taxonomy" id="2024264"/>
    <lineage>
        <taxon>Viruses</taxon>
        <taxon>Duplodnaviria</taxon>
        <taxon>Heunggongvirae</taxon>
        <taxon>Uroviricota</taxon>
        <taxon>Caudoviricetes</taxon>
        <taxon>Polybotosvirus</taxon>
        <taxon>Polybotosvirus Atuph07</taxon>
    </lineage>
</organism>
<name>A0A2L0V0T7_9CAUD</name>
<evidence type="ECO:0000313" key="2">
    <source>
        <dbReference type="Proteomes" id="UP000223025"/>
    </source>
</evidence>